<evidence type="ECO:0000313" key="1">
    <source>
        <dbReference type="EMBL" id="TWU70564.1"/>
    </source>
</evidence>
<gene>
    <name evidence="1" type="ORF">ED733_000734</name>
</gene>
<sequence>MPRKVVKKKQPGRHWTLEEERFFWETIIPESPKALGYIADKKSWKKCAELMTNQFELSHRVYTETALSAHFFINIHKEPAIPRLVKEQEEHHEEEK</sequence>
<organism evidence="1 2">
    <name type="scientific">Metarhizium rileyi (strain RCEF 4871)</name>
    <name type="common">Nomuraea rileyi</name>
    <dbReference type="NCBI Taxonomy" id="1649241"/>
    <lineage>
        <taxon>Eukaryota</taxon>
        <taxon>Fungi</taxon>
        <taxon>Dikarya</taxon>
        <taxon>Ascomycota</taxon>
        <taxon>Pezizomycotina</taxon>
        <taxon>Sordariomycetes</taxon>
        <taxon>Hypocreomycetidae</taxon>
        <taxon>Hypocreales</taxon>
        <taxon>Clavicipitaceae</taxon>
        <taxon>Metarhizium</taxon>
    </lineage>
</organism>
<accession>A0A5C6FZK1</accession>
<dbReference type="Proteomes" id="UP000317257">
    <property type="component" value="Unassembled WGS sequence"/>
</dbReference>
<reference evidence="2" key="1">
    <citation type="submission" date="2018-12" db="EMBL/GenBank/DDBJ databases">
        <title>The complete genome of Metarhizium rileyi, a key fungal pathogen of Lepidoptera.</title>
        <authorList>
            <person name="Binneck E."/>
            <person name="Lastra C.C.L."/>
            <person name="Sosa-Gomez D.R."/>
        </authorList>
    </citation>
    <scope>NUCLEOTIDE SEQUENCE [LARGE SCALE GENOMIC DNA]</scope>
    <source>
        <strain evidence="2">Cep018-CH2</strain>
    </source>
</reference>
<dbReference type="AlphaFoldDB" id="A0A5C6FZK1"/>
<protein>
    <recommendedName>
        <fullName evidence="3">Myb-like domain-containing protein</fullName>
    </recommendedName>
</protein>
<proteinExistence type="predicted"/>
<name>A0A5C6FZK1_METRR</name>
<evidence type="ECO:0008006" key="3">
    <source>
        <dbReference type="Google" id="ProtNLM"/>
    </source>
</evidence>
<dbReference type="EMBL" id="SBHS01000073">
    <property type="protein sequence ID" value="TWU70564.1"/>
    <property type="molecule type" value="Genomic_DNA"/>
</dbReference>
<evidence type="ECO:0000313" key="2">
    <source>
        <dbReference type="Proteomes" id="UP000317257"/>
    </source>
</evidence>
<comment type="caution">
    <text evidence="1">The sequence shown here is derived from an EMBL/GenBank/DDBJ whole genome shotgun (WGS) entry which is preliminary data.</text>
</comment>